<feature type="region of interest" description="Disordered" evidence="1">
    <location>
        <begin position="1"/>
        <end position="22"/>
    </location>
</feature>
<evidence type="ECO:0000313" key="2">
    <source>
        <dbReference type="EMBL" id="AZP19842.1"/>
    </source>
</evidence>
<keyword evidence="3" id="KW-1185">Reference proteome</keyword>
<dbReference type="EMBL" id="CP034463">
    <property type="protein sequence ID" value="AZP19842.1"/>
    <property type="molecule type" value="Genomic_DNA"/>
</dbReference>
<organism evidence="2 3">
    <name type="scientific">Streptomyces aquilus</name>
    <dbReference type="NCBI Taxonomy" id="2548456"/>
    <lineage>
        <taxon>Bacteria</taxon>
        <taxon>Bacillati</taxon>
        <taxon>Actinomycetota</taxon>
        <taxon>Actinomycetes</taxon>
        <taxon>Kitasatosporales</taxon>
        <taxon>Streptomycetaceae</taxon>
        <taxon>Streptomyces</taxon>
    </lineage>
</organism>
<evidence type="ECO:0008006" key="4">
    <source>
        <dbReference type="Google" id="ProtNLM"/>
    </source>
</evidence>
<dbReference type="AlphaFoldDB" id="A0A3S9I6E4"/>
<dbReference type="KEGG" id="saqu:EJC51_29495"/>
<evidence type="ECO:0000313" key="3">
    <source>
        <dbReference type="Proteomes" id="UP000280197"/>
    </source>
</evidence>
<gene>
    <name evidence="2" type="ORF">EJC51_29495</name>
</gene>
<dbReference type="Proteomes" id="UP000280197">
    <property type="component" value="Chromosome"/>
</dbReference>
<reference evidence="2 3" key="1">
    <citation type="submission" date="2018-12" db="EMBL/GenBank/DDBJ databases">
        <authorList>
            <person name="Li K."/>
        </authorList>
    </citation>
    <scope>NUCLEOTIDE SEQUENCE [LARGE SCALE GENOMIC DNA]</scope>
    <source>
        <strain evidence="3">CR22</strain>
    </source>
</reference>
<proteinExistence type="predicted"/>
<dbReference type="RefSeq" id="WP_126273835.1">
    <property type="nucleotide sequence ID" value="NZ_CP034463.1"/>
</dbReference>
<name>A0A3S9I6E4_9ACTN</name>
<evidence type="ECO:0000256" key="1">
    <source>
        <dbReference type="SAM" id="MobiDB-lite"/>
    </source>
</evidence>
<sequence length="444" mass="48237">MTDAVTRAYNESAVRPDSAPTLRRAPSLADWPGEYLSRPLFVEKDQLHGFAADLDRMLGLLTSLPERLYDGDLDAFCAALGLDERRGAVMRRLGGGAPPHAGRADVYHDGTAFKLLEFGIGSEVGGWDRAGEIPRVLLEEDAAFASFAAGHGLGYTHTGRVLADALREAGAAVAAGGGDPVVALLEGPGGLDRWGATWQPLRELMRGFGLDFRIGEIGQITFRHDKPYLDGTPVDVVYRCFEADQVYLDPEAMALVEPLCRAHEVGTVVLWTPLESNLYCEKGCLALLSDTRYRDRFSADEQAVIDRVLPWTRVLHGDGFLADADLVARCHDRRTELILKPNGLYGGKGVVAGWETDAGEWWRAVREAAEGGCVLQERVTPRPEPVVDPLTGAVEHWQAAWGFFYLPRGHAGAYARVLPAGDSAVIGISANDKTRTAGVFHYSS</sequence>
<protein>
    <recommendedName>
        <fullName evidence="4">Circularly permuted type 2 ATP-grasp protein</fullName>
    </recommendedName>
</protein>
<accession>A0A3S9I6E4</accession>
<dbReference type="SUPFAM" id="SSF56059">
    <property type="entry name" value="Glutathione synthetase ATP-binding domain-like"/>
    <property type="match status" value="1"/>
</dbReference>